<dbReference type="RefSeq" id="WP_091239921.1">
    <property type="nucleotide sequence ID" value="NZ_FNAG01000002.1"/>
</dbReference>
<proteinExistence type="predicted"/>
<evidence type="ECO:0000313" key="2">
    <source>
        <dbReference type="Proteomes" id="UP000199603"/>
    </source>
</evidence>
<dbReference type="Proteomes" id="UP000199603">
    <property type="component" value="Unassembled WGS sequence"/>
</dbReference>
<dbReference type="STRING" id="265719.SAMN04488509_102194"/>
<organism evidence="1 2">
    <name type="scientific">Aquimonas voraii</name>
    <dbReference type="NCBI Taxonomy" id="265719"/>
    <lineage>
        <taxon>Bacteria</taxon>
        <taxon>Pseudomonadati</taxon>
        <taxon>Pseudomonadota</taxon>
        <taxon>Gammaproteobacteria</taxon>
        <taxon>Lysobacterales</taxon>
        <taxon>Lysobacteraceae</taxon>
        <taxon>Aquimonas</taxon>
    </lineage>
</organism>
<dbReference type="OrthoDB" id="9154628at2"/>
<protein>
    <submittedName>
        <fullName evidence="1">Uncharacterized protein</fullName>
    </submittedName>
</protein>
<evidence type="ECO:0000313" key="1">
    <source>
        <dbReference type="EMBL" id="SDD37042.1"/>
    </source>
</evidence>
<keyword evidence="2" id="KW-1185">Reference proteome</keyword>
<reference evidence="1 2" key="1">
    <citation type="submission" date="2016-10" db="EMBL/GenBank/DDBJ databases">
        <authorList>
            <person name="de Groot N.N."/>
        </authorList>
    </citation>
    <scope>NUCLEOTIDE SEQUENCE [LARGE SCALE GENOMIC DNA]</scope>
    <source>
        <strain evidence="1 2">DSM 16957</strain>
    </source>
</reference>
<accession>A0A1G6U6J0</accession>
<gene>
    <name evidence="1" type="ORF">SAMN04488509_102194</name>
</gene>
<dbReference type="AlphaFoldDB" id="A0A1G6U6J0"/>
<dbReference type="EMBL" id="FNAG01000002">
    <property type="protein sequence ID" value="SDD37042.1"/>
    <property type="molecule type" value="Genomic_DNA"/>
</dbReference>
<name>A0A1G6U6J0_9GAMM</name>
<sequence length="200" mass="21579">MKLLLAAALAISASRGTASEAVDPSPDESLALEEPAQGILHLQRHALIARRLEQLAVLLSDGYAVLGEQRDGVRFGPLLPDQGQAAVAVFSLEGFRKSNSHNDYLAVFAHIVNETGELDDPHEPYRLLDVMQIGGKGWRSFPNAPVSIEAGVISLEGLKYAESDALCCPSLPFTTRFRFENGRLSELTSALATAEPEVEL</sequence>